<dbReference type="InParanoid" id="D7FLC3"/>
<reference evidence="2 3" key="1">
    <citation type="journal article" date="2010" name="Nature">
        <title>The Ectocarpus genome and the independent evolution of multicellularity in brown algae.</title>
        <authorList>
            <person name="Cock J.M."/>
            <person name="Sterck L."/>
            <person name="Rouze P."/>
            <person name="Scornet D."/>
            <person name="Allen A.E."/>
            <person name="Amoutzias G."/>
            <person name="Anthouard V."/>
            <person name="Artiguenave F."/>
            <person name="Aury J.M."/>
            <person name="Badger J.H."/>
            <person name="Beszteri B."/>
            <person name="Billiau K."/>
            <person name="Bonnet E."/>
            <person name="Bothwell J.H."/>
            <person name="Bowler C."/>
            <person name="Boyen C."/>
            <person name="Brownlee C."/>
            <person name="Carrano C.J."/>
            <person name="Charrier B."/>
            <person name="Cho G.Y."/>
            <person name="Coelho S.M."/>
            <person name="Collen J."/>
            <person name="Corre E."/>
            <person name="Da Silva C."/>
            <person name="Delage L."/>
            <person name="Delaroque N."/>
            <person name="Dittami S.M."/>
            <person name="Doulbeau S."/>
            <person name="Elias M."/>
            <person name="Farnham G."/>
            <person name="Gachon C.M."/>
            <person name="Gschloessl B."/>
            <person name="Heesch S."/>
            <person name="Jabbari K."/>
            <person name="Jubin C."/>
            <person name="Kawai H."/>
            <person name="Kimura K."/>
            <person name="Kloareg B."/>
            <person name="Kupper F.C."/>
            <person name="Lang D."/>
            <person name="Le Bail A."/>
            <person name="Leblanc C."/>
            <person name="Lerouge P."/>
            <person name="Lohr M."/>
            <person name="Lopez P.J."/>
            <person name="Martens C."/>
            <person name="Maumus F."/>
            <person name="Michel G."/>
            <person name="Miranda-Saavedra D."/>
            <person name="Morales J."/>
            <person name="Moreau H."/>
            <person name="Motomura T."/>
            <person name="Nagasato C."/>
            <person name="Napoli C.A."/>
            <person name="Nelson D.R."/>
            <person name="Nyvall-Collen P."/>
            <person name="Peters A.F."/>
            <person name="Pommier C."/>
            <person name="Potin P."/>
            <person name="Poulain J."/>
            <person name="Quesneville H."/>
            <person name="Read B."/>
            <person name="Rensing S.A."/>
            <person name="Ritter A."/>
            <person name="Rousvoal S."/>
            <person name="Samanta M."/>
            <person name="Samson G."/>
            <person name="Schroeder D.C."/>
            <person name="Segurens B."/>
            <person name="Strittmatter M."/>
            <person name="Tonon T."/>
            <person name="Tregear J.W."/>
            <person name="Valentin K."/>
            <person name="von Dassow P."/>
            <person name="Yamagishi T."/>
            <person name="Van de Peer Y."/>
            <person name="Wincker P."/>
        </authorList>
    </citation>
    <scope>NUCLEOTIDE SEQUENCE [LARGE SCALE GENOMIC DNA]</scope>
    <source>
        <strain evidence="3">Ec32 / CCAP1310/4</strain>
    </source>
</reference>
<name>D7FLC3_ECTSI</name>
<sequence>MKWKVRPDVVLRGRHENKSKGALSAFWQDYKKVRVDWRARAGMRRDHFELALQHYMRIDGPSRDTCEGRIRYIWETRIRDNSHLGVVDVSCQPAKAKEETLACQASNSRPHPARALPDSSLTAAAPVAL</sequence>
<dbReference type="AlphaFoldDB" id="D7FLC3"/>
<feature type="region of interest" description="Disordered" evidence="1">
    <location>
        <begin position="105"/>
        <end position="129"/>
    </location>
</feature>
<evidence type="ECO:0000256" key="1">
    <source>
        <dbReference type="SAM" id="MobiDB-lite"/>
    </source>
</evidence>
<keyword evidence="3" id="KW-1185">Reference proteome</keyword>
<protein>
    <submittedName>
        <fullName evidence="2">Uncharacterized protein</fullName>
    </submittedName>
</protein>
<evidence type="ECO:0000313" key="2">
    <source>
        <dbReference type="EMBL" id="CBJ29691.1"/>
    </source>
</evidence>
<evidence type="ECO:0000313" key="3">
    <source>
        <dbReference type="Proteomes" id="UP000002630"/>
    </source>
</evidence>
<dbReference type="EMBL" id="FN649760">
    <property type="protein sequence ID" value="CBJ29691.1"/>
    <property type="molecule type" value="Genomic_DNA"/>
</dbReference>
<accession>D7FLC3</accession>
<organism evidence="2 3">
    <name type="scientific">Ectocarpus siliculosus</name>
    <name type="common">Brown alga</name>
    <name type="synonym">Conferva siliculosa</name>
    <dbReference type="NCBI Taxonomy" id="2880"/>
    <lineage>
        <taxon>Eukaryota</taxon>
        <taxon>Sar</taxon>
        <taxon>Stramenopiles</taxon>
        <taxon>Ochrophyta</taxon>
        <taxon>PX clade</taxon>
        <taxon>Phaeophyceae</taxon>
        <taxon>Ectocarpales</taxon>
        <taxon>Ectocarpaceae</taxon>
        <taxon>Ectocarpus</taxon>
    </lineage>
</organism>
<gene>
    <name evidence="2" type="ORF">Esi_0159_0011</name>
</gene>
<dbReference type="Proteomes" id="UP000002630">
    <property type="component" value="Unassembled WGS sequence"/>
</dbReference>
<proteinExistence type="predicted"/>